<feature type="transmembrane region" description="Helical" evidence="6">
    <location>
        <begin position="68"/>
        <end position="93"/>
    </location>
</feature>
<dbReference type="PANTHER" id="PTHR13180">
    <property type="entry name" value="SMALL MEMBRANE PROTEIN-RELATED"/>
    <property type="match status" value="1"/>
</dbReference>
<evidence type="ECO:0000256" key="1">
    <source>
        <dbReference type="ARBA" id="ARBA00004141"/>
    </source>
</evidence>
<evidence type="ECO:0000256" key="2">
    <source>
        <dbReference type="ARBA" id="ARBA00005335"/>
    </source>
</evidence>
<protein>
    <submittedName>
        <fullName evidence="7">Uncharacterized protein</fullName>
    </submittedName>
</protein>
<evidence type="ECO:0000256" key="3">
    <source>
        <dbReference type="ARBA" id="ARBA00022692"/>
    </source>
</evidence>
<evidence type="ECO:0000313" key="8">
    <source>
        <dbReference type="Proteomes" id="UP000054279"/>
    </source>
</evidence>
<comment type="similarity">
    <text evidence="2">Belongs to the UPF0220 family.</text>
</comment>
<feature type="transmembrane region" description="Helical" evidence="6">
    <location>
        <begin position="114"/>
        <end position="137"/>
    </location>
</feature>
<organism evidence="7 8">
    <name type="scientific">Sphaerobolus stellatus (strain SS14)</name>
    <dbReference type="NCBI Taxonomy" id="990650"/>
    <lineage>
        <taxon>Eukaryota</taxon>
        <taxon>Fungi</taxon>
        <taxon>Dikarya</taxon>
        <taxon>Basidiomycota</taxon>
        <taxon>Agaricomycotina</taxon>
        <taxon>Agaricomycetes</taxon>
        <taxon>Phallomycetidae</taxon>
        <taxon>Geastrales</taxon>
        <taxon>Sphaerobolaceae</taxon>
        <taxon>Sphaerobolus</taxon>
    </lineage>
</organism>
<keyword evidence="4 6" id="KW-1133">Transmembrane helix</keyword>
<keyword evidence="5 6" id="KW-0472">Membrane</keyword>
<dbReference type="InterPro" id="IPR007919">
    <property type="entry name" value="UPF0220"/>
</dbReference>
<proteinExistence type="inferred from homology"/>
<name>A0A0C9U8W4_SPHS4</name>
<evidence type="ECO:0000256" key="6">
    <source>
        <dbReference type="SAM" id="Phobius"/>
    </source>
</evidence>
<dbReference type="GO" id="GO:0016020">
    <property type="term" value="C:membrane"/>
    <property type="evidence" value="ECO:0007669"/>
    <property type="project" value="UniProtKB-SubCell"/>
</dbReference>
<evidence type="ECO:0000256" key="4">
    <source>
        <dbReference type="ARBA" id="ARBA00022989"/>
    </source>
</evidence>
<dbReference type="OrthoDB" id="268928at2759"/>
<sequence>MSGVPQHQYDPRRLFVFACPTLPFSKYKRSIGVYIAGGLFALAHWMFWDAAIVSAHAQPPPDAPYDTVPVHVTFLDWVTGICSTLGLLVVNLINKEHLLSGDGYGQDQAIVWRARLFLFIGFALMAGGLAGSVTILVLKYILQEFEDKYVYYGYANVVQNVALMLSAIVLWLAQHASTEYEYNLTL</sequence>
<dbReference type="HOGENOM" id="CLU_096876_0_1_1"/>
<reference evidence="7 8" key="1">
    <citation type="submission" date="2014-06" db="EMBL/GenBank/DDBJ databases">
        <title>Evolutionary Origins and Diversification of the Mycorrhizal Mutualists.</title>
        <authorList>
            <consortium name="DOE Joint Genome Institute"/>
            <consortium name="Mycorrhizal Genomics Consortium"/>
            <person name="Kohler A."/>
            <person name="Kuo A."/>
            <person name="Nagy L.G."/>
            <person name="Floudas D."/>
            <person name="Copeland A."/>
            <person name="Barry K.W."/>
            <person name="Cichocki N."/>
            <person name="Veneault-Fourrey C."/>
            <person name="LaButti K."/>
            <person name="Lindquist E.A."/>
            <person name="Lipzen A."/>
            <person name="Lundell T."/>
            <person name="Morin E."/>
            <person name="Murat C."/>
            <person name="Riley R."/>
            <person name="Ohm R."/>
            <person name="Sun H."/>
            <person name="Tunlid A."/>
            <person name="Henrissat B."/>
            <person name="Grigoriev I.V."/>
            <person name="Hibbett D.S."/>
            <person name="Martin F."/>
        </authorList>
    </citation>
    <scope>NUCLEOTIDE SEQUENCE [LARGE SCALE GENOMIC DNA]</scope>
    <source>
        <strain evidence="7 8">SS14</strain>
    </source>
</reference>
<gene>
    <name evidence="7" type="ORF">M422DRAFT_193437</name>
</gene>
<evidence type="ECO:0000313" key="7">
    <source>
        <dbReference type="EMBL" id="KIJ25472.1"/>
    </source>
</evidence>
<feature type="transmembrane region" description="Helical" evidence="6">
    <location>
        <begin position="31"/>
        <end position="48"/>
    </location>
</feature>
<dbReference type="Pfam" id="PF05255">
    <property type="entry name" value="UPF0220"/>
    <property type="match status" value="1"/>
</dbReference>
<keyword evidence="3 6" id="KW-0812">Transmembrane</keyword>
<dbReference type="AlphaFoldDB" id="A0A0C9U8W4"/>
<comment type="subcellular location">
    <subcellularLocation>
        <location evidence="1">Membrane</location>
        <topology evidence="1">Multi-pass membrane protein</topology>
    </subcellularLocation>
</comment>
<dbReference type="EMBL" id="KN837413">
    <property type="protein sequence ID" value="KIJ25472.1"/>
    <property type="molecule type" value="Genomic_DNA"/>
</dbReference>
<accession>A0A0C9U8W4</accession>
<evidence type="ECO:0000256" key="5">
    <source>
        <dbReference type="ARBA" id="ARBA00023136"/>
    </source>
</evidence>
<feature type="transmembrane region" description="Helical" evidence="6">
    <location>
        <begin position="149"/>
        <end position="173"/>
    </location>
</feature>
<dbReference type="Proteomes" id="UP000054279">
    <property type="component" value="Unassembled WGS sequence"/>
</dbReference>
<keyword evidence="8" id="KW-1185">Reference proteome</keyword>